<dbReference type="Gene3D" id="3.30.160.840">
    <property type="match status" value="1"/>
</dbReference>
<dbReference type="OrthoDB" id="1038436at2"/>
<dbReference type="InterPro" id="IPR020864">
    <property type="entry name" value="MACPF"/>
</dbReference>
<evidence type="ECO:0000256" key="1">
    <source>
        <dbReference type="SAM" id="SignalP"/>
    </source>
</evidence>
<name>A0A4Y8KWW2_9BACT</name>
<gene>
    <name evidence="3" type="ORF">E2605_16500</name>
</gene>
<evidence type="ECO:0000259" key="2">
    <source>
        <dbReference type="PROSITE" id="PS51412"/>
    </source>
</evidence>
<dbReference type="Proteomes" id="UP000297861">
    <property type="component" value="Unassembled WGS sequence"/>
</dbReference>
<evidence type="ECO:0000313" key="3">
    <source>
        <dbReference type="EMBL" id="TFD93754.1"/>
    </source>
</evidence>
<dbReference type="PROSITE" id="PS51412">
    <property type="entry name" value="MACPF_2"/>
    <property type="match status" value="1"/>
</dbReference>
<dbReference type="Pfam" id="PF01823">
    <property type="entry name" value="MACPF"/>
    <property type="match status" value="1"/>
</dbReference>
<feature type="signal peptide" evidence="1">
    <location>
        <begin position="1"/>
        <end position="21"/>
    </location>
</feature>
<dbReference type="PROSITE" id="PS51257">
    <property type="entry name" value="PROKAR_LIPOPROTEIN"/>
    <property type="match status" value="1"/>
</dbReference>
<sequence length="555" mass="61498">MKNVFKSVLLLSILMLSSCNDDIALEKDSTNTTVANNEISSKKMILVRKRAEPAIISTGIDSVYRQQDANLESILLRASSTTNLGNLGSGFKLDNKFPLETPLNMTFSVVDPNKIYAADSSNISINNILTTDKSYSAFATSDYYFTNSEVSKTIKGSASGSIGSLISAGVSSTYKEVFKTSTSNENQSVYGELSIYINRYRLALNQGEMYNYSERYITNGFRNTLYENSIMQTMNIYGTHVLSDYLLGGAAKALYKGVSKTTTNAKSKETDLEIALKGSFLSFSSSGSFGLTTKSKDSVAAKFSKVDISVKTIGGETGHGIAAFTTPGDLSQTSIDLSTWAKSVNNSNAIINHINPNGLVPLYEFVLEDNFKRKIKEKLGSPKYNAPLSEPYVGYCLLYPGNSSYIGTFLNTRHGTYILIGLKEIPNDRTNHLSYIFQLATGNDLPDGRVPAKTYGESMFEELSAYIYEEPWLDFSNLNDLYTQYYDLTNIDKNSMKLCQIEDQVIKYLTFNSNSKKYALGIHADYIFDTYGLEKYKNLKVEKISTLRGYTVLGL</sequence>
<keyword evidence="4" id="KW-1185">Reference proteome</keyword>
<keyword evidence="1" id="KW-0732">Signal</keyword>
<dbReference type="EMBL" id="SOML01000012">
    <property type="protein sequence ID" value="TFD93754.1"/>
    <property type="molecule type" value="Genomic_DNA"/>
</dbReference>
<comment type="caution">
    <text evidence="3">The sequence shown here is derived from an EMBL/GenBank/DDBJ whole genome shotgun (WGS) entry which is preliminary data.</text>
</comment>
<reference evidence="3 4" key="1">
    <citation type="submission" date="2019-03" db="EMBL/GenBank/DDBJ databases">
        <title>San Antonio Military Medical Center submission to MRSN (WRAIR), pending publication.</title>
        <authorList>
            <person name="Blyth D.M."/>
            <person name="Mccarthy S.L."/>
            <person name="Schall S.E."/>
            <person name="Stam J.A."/>
            <person name="Ong A.C."/>
            <person name="Mcgann P.T."/>
        </authorList>
    </citation>
    <scope>NUCLEOTIDE SEQUENCE [LARGE SCALE GENOMIC DNA]</scope>
    <source>
        <strain evidence="3 4">MRSN571793</strain>
    </source>
</reference>
<protein>
    <recommendedName>
        <fullName evidence="2">MACPF domain-containing protein</fullName>
    </recommendedName>
</protein>
<dbReference type="RefSeq" id="WP_134437257.1">
    <property type="nucleotide sequence ID" value="NZ_SOML01000012.1"/>
</dbReference>
<dbReference type="AlphaFoldDB" id="A0A4Y8KWW2"/>
<accession>A0A4Y8KWW2</accession>
<proteinExistence type="predicted"/>
<evidence type="ECO:0000313" key="4">
    <source>
        <dbReference type="Proteomes" id="UP000297861"/>
    </source>
</evidence>
<feature type="chain" id="PRO_5021215202" description="MACPF domain-containing protein" evidence="1">
    <location>
        <begin position="22"/>
        <end position="555"/>
    </location>
</feature>
<feature type="domain" description="MACPF" evidence="2">
    <location>
        <begin position="68"/>
        <end position="396"/>
    </location>
</feature>
<organism evidence="3 4">
    <name type="scientific">Dysgonomonas capnocytophagoides</name>
    <dbReference type="NCBI Taxonomy" id="45254"/>
    <lineage>
        <taxon>Bacteria</taxon>
        <taxon>Pseudomonadati</taxon>
        <taxon>Bacteroidota</taxon>
        <taxon>Bacteroidia</taxon>
        <taxon>Bacteroidales</taxon>
        <taxon>Dysgonomonadaceae</taxon>
        <taxon>Dysgonomonas</taxon>
    </lineage>
</organism>